<name>A0ABY7XRX1_MICLT</name>
<keyword evidence="4 5" id="KW-0472">Membrane</keyword>
<gene>
    <name evidence="7" type="ORF">KV395_17020</name>
</gene>
<feature type="transmembrane region" description="Helical" evidence="5">
    <location>
        <begin position="45"/>
        <end position="64"/>
    </location>
</feature>
<evidence type="ECO:0000256" key="5">
    <source>
        <dbReference type="SAM" id="Phobius"/>
    </source>
</evidence>
<feature type="transmembrane region" description="Helical" evidence="5">
    <location>
        <begin position="84"/>
        <end position="107"/>
    </location>
</feature>
<dbReference type="EMBL" id="CP078075">
    <property type="protein sequence ID" value="WDM44844.1"/>
    <property type="molecule type" value="Genomic_DNA"/>
</dbReference>
<evidence type="ECO:0000256" key="3">
    <source>
        <dbReference type="ARBA" id="ARBA00022989"/>
    </source>
</evidence>
<organism evidence="7 8">
    <name type="scientific">Microbacterium luteolum</name>
    <name type="common">Aureobacterium luteolum</name>
    <dbReference type="NCBI Taxonomy" id="69367"/>
    <lineage>
        <taxon>Bacteria</taxon>
        <taxon>Bacillati</taxon>
        <taxon>Actinomycetota</taxon>
        <taxon>Actinomycetes</taxon>
        <taxon>Micrococcales</taxon>
        <taxon>Microbacteriaceae</taxon>
        <taxon>Microbacterium</taxon>
    </lineage>
</organism>
<accession>A0ABY7XRX1</accession>
<keyword evidence="3 5" id="KW-1133">Transmembrane helix</keyword>
<feature type="domain" description="DUF202" evidence="6">
    <location>
        <begin position="9"/>
        <end position="71"/>
    </location>
</feature>
<dbReference type="InterPro" id="IPR003807">
    <property type="entry name" value="DUF202"/>
</dbReference>
<keyword evidence="2 5" id="KW-0812">Transmembrane</keyword>
<evidence type="ECO:0000313" key="7">
    <source>
        <dbReference type="EMBL" id="WDM44844.1"/>
    </source>
</evidence>
<protein>
    <submittedName>
        <fullName evidence="7">DUF202 domain-containing protein</fullName>
    </submittedName>
</protein>
<evidence type="ECO:0000259" key="6">
    <source>
        <dbReference type="Pfam" id="PF02656"/>
    </source>
</evidence>
<dbReference type="Pfam" id="PF02656">
    <property type="entry name" value="DUF202"/>
    <property type="match status" value="1"/>
</dbReference>
<sequence>MTPPVIFDAGLQPERTLLAWRRTLLSLAVAGLVGLRLLPGRLGSASALLSLAVLGSALLLQLFAERRSRRTYAELLAGRSVPPAGGLLLAVAALVALCGFGAAWWVIASGTRAAT</sequence>
<keyword evidence="8" id="KW-1185">Reference proteome</keyword>
<evidence type="ECO:0000256" key="4">
    <source>
        <dbReference type="ARBA" id="ARBA00023136"/>
    </source>
</evidence>
<reference evidence="7 8" key="1">
    <citation type="submission" date="2021-06" db="EMBL/GenBank/DDBJ databases">
        <title>Genome-based taxonomic framework of Microbacterium strains isolated from marine environment, the description of four new species and reclassification of four preexisting species.</title>
        <authorList>
            <person name="Lee S.D."/>
            <person name="Kim S.-M."/>
            <person name="Byeon Y.-S."/>
            <person name="Yang H.L."/>
            <person name="Kim I.S."/>
        </authorList>
    </citation>
    <scope>NUCLEOTIDE SEQUENCE [LARGE SCALE GENOMIC DNA]</scope>
    <source>
        <strain evidence="7 8">KACC 14465</strain>
    </source>
</reference>
<comment type="subcellular location">
    <subcellularLocation>
        <location evidence="1">Endomembrane system</location>
        <topology evidence="1">Multi-pass membrane protein</topology>
    </subcellularLocation>
</comment>
<evidence type="ECO:0000256" key="1">
    <source>
        <dbReference type="ARBA" id="ARBA00004127"/>
    </source>
</evidence>
<dbReference type="Proteomes" id="UP001215097">
    <property type="component" value="Chromosome"/>
</dbReference>
<evidence type="ECO:0000256" key="2">
    <source>
        <dbReference type="ARBA" id="ARBA00022692"/>
    </source>
</evidence>
<dbReference type="RefSeq" id="WP_282214996.1">
    <property type="nucleotide sequence ID" value="NZ_BAAAUN010000001.1"/>
</dbReference>
<proteinExistence type="predicted"/>
<evidence type="ECO:0000313" key="8">
    <source>
        <dbReference type="Proteomes" id="UP001215097"/>
    </source>
</evidence>